<accession>A0A1I8EKG3</accession>
<organism evidence="2">
    <name type="scientific">Wuchereria bancrofti</name>
    <dbReference type="NCBI Taxonomy" id="6293"/>
    <lineage>
        <taxon>Eukaryota</taxon>
        <taxon>Metazoa</taxon>
        <taxon>Ecdysozoa</taxon>
        <taxon>Nematoda</taxon>
        <taxon>Chromadorea</taxon>
        <taxon>Rhabditida</taxon>
        <taxon>Spirurina</taxon>
        <taxon>Spiruromorpha</taxon>
        <taxon>Filarioidea</taxon>
        <taxon>Onchocercidae</taxon>
        <taxon>Wuchereria</taxon>
    </lineage>
</organism>
<dbReference type="Pfam" id="PF24342">
    <property type="entry name" value="OB_DEPS-1_2nd"/>
    <property type="match status" value="1"/>
</dbReference>
<evidence type="ECO:0000313" key="2">
    <source>
        <dbReference type="WBParaSite" id="maker-PairedContig_2527-snap-gene-0.3-mRNA-1"/>
    </source>
</evidence>
<dbReference type="InterPro" id="IPR057143">
    <property type="entry name" value="OB_DEPS-1_2nd"/>
</dbReference>
<evidence type="ECO:0000313" key="3">
    <source>
        <dbReference type="WBParaSite" id="maker-PairedContig_5019-snap-gene-0.3-mRNA-1"/>
    </source>
</evidence>
<reference evidence="2 3" key="1">
    <citation type="submission" date="2016-11" db="UniProtKB">
        <authorList>
            <consortium name="WormBaseParasite"/>
        </authorList>
    </citation>
    <scope>IDENTIFICATION</scope>
    <source>
        <strain evidence="2 3">pt0022</strain>
    </source>
</reference>
<name>A0A1I8EKG3_WUCBA</name>
<evidence type="ECO:0000259" key="1">
    <source>
        <dbReference type="Pfam" id="PF24342"/>
    </source>
</evidence>
<dbReference type="WBParaSite" id="maker-PairedContig_2527-snap-gene-0.3-mRNA-1">
    <property type="protein sequence ID" value="maker-PairedContig_2527-snap-gene-0.3-mRNA-1"/>
    <property type="gene ID" value="maker-PairedContig_2527-snap-gene-0.3"/>
</dbReference>
<protein>
    <recommendedName>
        <fullName evidence="1">p-granule-associated protein DEPS-1 second OB-fold domain-containing protein</fullName>
    </recommendedName>
</protein>
<dbReference type="AlphaFoldDB" id="A0A1I8EKG3"/>
<sequence length="594" mass="68644">MKNYKTLKCIVRNDDNFLSQIHCNDLNILMPKRIDKLTGLITHQDDNGLLYVFVPGKHPDLVIDQRKTLNDEQCFHIGDFISFINVNDSITSPTRIKNLFETRFVNNRLQVKVLVAFPPGQLSERANFTTFTNKMLAWSPDFAFIGCSFDVVKKLRENQMYSAWIERVPQMIESIAGIFVSWQIVDDIFDECCEQSKQLIMKAPWNHKKNTRLSRILSYSDCSQQMKQKASHSSRHFFASLKKYTDNYEGLVIAVHDSSAKVWSLAIPDSEIVFFLGARKGMKVGDWVQFNCTPSRCPYLNCHLQGKKFEIIEPVLPAKAFNNTVQVEITTTIAIDNLKYYPTGEVTLETEILGPVEFSPNRFRQDYCNRCLSLFICKIIASERTDAVWHGCVEFMEHSDSISNFSNTNVNTSEEFASMENDKCNAKVEINDNYCFTESRQQRSDFPSDLPGTFQKIPYPISEIDDSFYSDFSYNNDDMKEEEEYDPLKEPAFGTVKPNVLQFNSTKYSNGSDEFDMRGNSSTGLNEKSFEVSESEELNNRATKYWLQAWKIPEIRRQIEKADRILYANIMQMMSDLSARKTNKDSWKKFSDHC</sequence>
<feature type="domain" description="P-granule-associated protein DEPS-1 second OB-fold" evidence="1">
    <location>
        <begin position="99"/>
        <end position="191"/>
    </location>
</feature>
<proteinExistence type="predicted"/>
<dbReference type="WBParaSite" id="maker-PairedContig_5019-snap-gene-0.3-mRNA-1">
    <property type="protein sequence ID" value="maker-PairedContig_5019-snap-gene-0.3-mRNA-1"/>
    <property type="gene ID" value="maker-PairedContig_5019-snap-gene-0.3"/>
</dbReference>